<proteinExistence type="predicted"/>
<evidence type="ECO:0000313" key="2">
    <source>
        <dbReference type="EMBL" id="KYL05176.1"/>
    </source>
</evidence>
<dbReference type="Pfam" id="PF12728">
    <property type="entry name" value="HTH_17"/>
    <property type="match status" value="1"/>
</dbReference>
<comment type="caution">
    <text evidence="2">The sequence shown here is derived from an EMBL/GenBank/DDBJ whole genome shotgun (WGS) entry which is preliminary data.</text>
</comment>
<name>A0A162J5I5_9FUSO</name>
<dbReference type="AlphaFoldDB" id="A0A162J5I5"/>
<evidence type="ECO:0000313" key="3">
    <source>
        <dbReference type="Proteomes" id="UP000075816"/>
    </source>
</evidence>
<protein>
    <recommendedName>
        <fullName evidence="1">Helix-turn-helix domain-containing protein</fullName>
    </recommendedName>
</protein>
<organism evidence="2 3">
    <name type="scientific">Fusobacterium necrophorum subsp. funduliforme</name>
    <dbReference type="NCBI Taxonomy" id="143387"/>
    <lineage>
        <taxon>Bacteria</taxon>
        <taxon>Fusobacteriati</taxon>
        <taxon>Fusobacteriota</taxon>
        <taxon>Fusobacteriia</taxon>
        <taxon>Fusobacteriales</taxon>
        <taxon>Fusobacteriaceae</taxon>
        <taxon>Fusobacterium</taxon>
    </lineage>
</organism>
<dbReference type="Proteomes" id="UP000075816">
    <property type="component" value="Unassembled WGS sequence"/>
</dbReference>
<evidence type="ECO:0000259" key="1">
    <source>
        <dbReference type="Pfam" id="PF12728"/>
    </source>
</evidence>
<dbReference type="EMBL" id="LVEA01000001">
    <property type="protein sequence ID" value="KYL05176.1"/>
    <property type="molecule type" value="Genomic_DNA"/>
</dbReference>
<accession>A0A162J5I5</accession>
<gene>
    <name evidence="2" type="ORF">A2J07_00140</name>
</gene>
<feature type="domain" description="Helix-turn-helix" evidence="1">
    <location>
        <begin position="12"/>
        <end position="59"/>
    </location>
</feature>
<sequence>MQKKVVINEQIVYTVAETAKILKVNKNKIYEYINKGFLPAINLGTLKVTHSAILSFLEKYEGMNLSNLCDIHPIVKKEGSYERKC</sequence>
<reference evidence="2 3" key="1">
    <citation type="submission" date="2016-03" db="EMBL/GenBank/DDBJ databases">
        <title>Comparative genomics of human isolates of Fusobacterium necrophorum.</title>
        <authorList>
            <person name="Jensen A."/>
            <person name="Bank S."/>
            <person name="Andersen P.S."/>
            <person name="Kristensen L.H."/>
            <person name="Prag J."/>
        </authorList>
    </citation>
    <scope>NUCLEOTIDE SEQUENCE [LARGE SCALE GENOMIC DNA]</scope>
    <source>
        <strain evidence="2 3">LS_1264</strain>
    </source>
</reference>
<dbReference type="InterPro" id="IPR041657">
    <property type="entry name" value="HTH_17"/>
</dbReference>
<dbReference type="RefSeq" id="WP_062680608.1">
    <property type="nucleotide sequence ID" value="NZ_CAXOVC010000002.1"/>
</dbReference>